<evidence type="ECO:0000313" key="5">
    <source>
        <dbReference type="Proteomes" id="UP000092993"/>
    </source>
</evidence>
<reference evidence="4 5" key="1">
    <citation type="submission" date="2016-03" db="EMBL/GenBank/DDBJ databases">
        <title>Whole genome sequencing of Grifola frondosa 9006-11.</title>
        <authorList>
            <person name="Min B."/>
            <person name="Park H."/>
            <person name="Kim J.-G."/>
            <person name="Cho H."/>
            <person name="Oh Y.-L."/>
            <person name="Kong W.-S."/>
            <person name="Choi I.-G."/>
        </authorList>
    </citation>
    <scope>NUCLEOTIDE SEQUENCE [LARGE SCALE GENOMIC DNA]</scope>
    <source>
        <strain evidence="4 5">9006-11</strain>
    </source>
</reference>
<name>A0A1C7MHW4_GRIFR</name>
<evidence type="ECO:0000256" key="1">
    <source>
        <dbReference type="ARBA" id="ARBA00022729"/>
    </source>
</evidence>
<dbReference type="InterPro" id="IPR052479">
    <property type="entry name" value="GPI-anchor_Adhesion_Reg"/>
</dbReference>
<comment type="caution">
    <text evidence="4">The sequence shown here is derived from an EMBL/GenBank/DDBJ whole genome shotgun (WGS) entry which is preliminary data.</text>
</comment>
<dbReference type="PANTHER" id="PTHR35185:SF1">
    <property type="entry name" value="UPF0619 GPI-ANCHORED MEMBRANE PROTEIN C1322.10"/>
    <property type="match status" value="1"/>
</dbReference>
<proteinExistence type="predicted"/>
<evidence type="ECO:0000256" key="2">
    <source>
        <dbReference type="SAM" id="SignalP"/>
    </source>
</evidence>
<dbReference type="PANTHER" id="PTHR35185">
    <property type="entry name" value="SERINE/THREONINE-RICH PROTEIN ADG2-RELATED"/>
    <property type="match status" value="1"/>
</dbReference>
<dbReference type="STRING" id="5627.A0A1C7MHW4"/>
<keyword evidence="1 2" id="KW-0732">Signal</keyword>
<dbReference type="InterPro" id="IPR018466">
    <property type="entry name" value="Kre9/Knh1-like_N"/>
</dbReference>
<dbReference type="OMA" id="ANEIHTI"/>
<dbReference type="OrthoDB" id="5316007at2759"/>
<dbReference type="Proteomes" id="UP000092993">
    <property type="component" value="Unassembled WGS sequence"/>
</dbReference>
<feature type="signal peptide" evidence="2">
    <location>
        <begin position="1"/>
        <end position="16"/>
    </location>
</feature>
<feature type="domain" description="Yeast cell wall synthesis Kre9/Knh1-like N-terminal" evidence="3">
    <location>
        <begin position="22"/>
        <end position="113"/>
    </location>
</feature>
<evidence type="ECO:0000259" key="3">
    <source>
        <dbReference type="Pfam" id="PF10342"/>
    </source>
</evidence>
<dbReference type="EMBL" id="LUGG01000003">
    <property type="protein sequence ID" value="OBZ76505.1"/>
    <property type="molecule type" value="Genomic_DNA"/>
</dbReference>
<organism evidence="4 5">
    <name type="scientific">Grifola frondosa</name>
    <name type="common">Maitake</name>
    <name type="synonym">Polyporus frondosus</name>
    <dbReference type="NCBI Taxonomy" id="5627"/>
    <lineage>
        <taxon>Eukaryota</taxon>
        <taxon>Fungi</taxon>
        <taxon>Dikarya</taxon>
        <taxon>Basidiomycota</taxon>
        <taxon>Agaricomycotina</taxon>
        <taxon>Agaricomycetes</taxon>
        <taxon>Polyporales</taxon>
        <taxon>Grifolaceae</taxon>
        <taxon>Grifola</taxon>
    </lineage>
</organism>
<gene>
    <name evidence="4" type="ORF">A0H81_03768</name>
</gene>
<sequence>MRSVAALLTFAVSAFAYSVTEPSNPTVWTNGDSTEVVSWTKVVTDPANFTIVLVNQHVDPPTQQVLATLVDGSMGSVAVIAPRAVAGQRYQVNLVQDAQHLDSILAQSGEFTITN</sequence>
<protein>
    <recommendedName>
        <fullName evidence="3">Yeast cell wall synthesis Kre9/Knh1-like N-terminal domain-containing protein</fullName>
    </recommendedName>
</protein>
<accession>A0A1C7MHW4</accession>
<dbReference type="Pfam" id="PF10342">
    <property type="entry name" value="Kre9_KNH"/>
    <property type="match status" value="1"/>
</dbReference>
<dbReference type="AlphaFoldDB" id="A0A1C7MHW4"/>
<keyword evidence="5" id="KW-1185">Reference proteome</keyword>
<feature type="chain" id="PRO_5008889139" description="Yeast cell wall synthesis Kre9/Knh1-like N-terminal domain-containing protein" evidence="2">
    <location>
        <begin position="17"/>
        <end position="115"/>
    </location>
</feature>
<evidence type="ECO:0000313" key="4">
    <source>
        <dbReference type="EMBL" id="OBZ76505.1"/>
    </source>
</evidence>